<evidence type="ECO:0000313" key="2">
    <source>
        <dbReference type="Proteomes" id="UP000199400"/>
    </source>
</evidence>
<sequence length="137" mass="15514">MRVELRADDGTDDHFPADSVLAQTAVLEHRIEQPEFPLVEFAEPAWLDVDQLYHIVYVQLGEPGNEVSINDLHNLTYGSPKSPFFDDDFATLICRENTGWSRRARYIPLFELHYDDGVVKGQGNLAGAPWSTRSRAP</sequence>
<dbReference type="AlphaFoldDB" id="A0A1I2EBY6"/>
<dbReference type="STRING" id="54.SAMN02745121_05993"/>
<reference evidence="2" key="1">
    <citation type="submission" date="2016-10" db="EMBL/GenBank/DDBJ databases">
        <authorList>
            <person name="Varghese N."/>
            <person name="Submissions S."/>
        </authorList>
    </citation>
    <scope>NUCLEOTIDE SEQUENCE [LARGE SCALE GENOMIC DNA]</scope>
    <source>
        <strain evidence="2">ATCC 25963</strain>
    </source>
</reference>
<dbReference type="RefSeq" id="WP_096332525.1">
    <property type="nucleotide sequence ID" value="NZ_FOMX01000022.1"/>
</dbReference>
<gene>
    <name evidence="1" type="ORF">SAMN02745121_05993</name>
</gene>
<keyword evidence="2" id="KW-1185">Reference proteome</keyword>
<protein>
    <submittedName>
        <fullName evidence="1">Uncharacterized protein</fullName>
    </submittedName>
</protein>
<dbReference type="EMBL" id="FOMX01000022">
    <property type="protein sequence ID" value="SFE90177.1"/>
    <property type="molecule type" value="Genomic_DNA"/>
</dbReference>
<organism evidence="1 2">
    <name type="scientific">Nannocystis exedens</name>
    <dbReference type="NCBI Taxonomy" id="54"/>
    <lineage>
        <taxon>Bacteria</taxon>
        <taxon>Pseudomonadati</taxon>
        <taxon>Myxococcota</taxon>
        <taxon>Polyangia</taxon>
        <taxon>Nannocystales</taxon>
        <taxon>Nannocystaceae</taxon>
        <taxon>Nannocystis</taxon>
    </lineage>
</organism>
<proteinExistence type="predicted"/>
<dbReference type="Proteomes" id="UP000199400">
    <property type="component" value="Unassembled WGS sequence"/>
</dbReference>
<accession>A0A1I2EBY6</accession>
<evidence type="ECO:0000313" key="1">
    <source>
        <dbReference type="EMBL" id="SFE90177.1"/>
    </source>
</evidence>
<name>A0A1I2EBY6_9BACT</name>